<dbReference type="KEGG" id="tng:GSTEN00038794G001"/>
<sequence>QYLDSAGRPRTTQSEETRIWHRRDGKWQNVHVHRSGSPDVPTK</sequence>
<dbReference type="InterPro" id="IPR013543">
    <property type="entry name" value="Ca/CaM-dep_prot_kinase-assoc"/>
</dbReference>
<dbReference type="Pfam" id="PF08332">
    <property type="entry name" value="CaMKII_AD"/>
    <property type="match status" value="1"/>
</dbReference>
<organism evidence="3">
    <name type="scientific">Tetraodon nigroviridis</name>
    <name type="common">Spotted green pufferfish</name>
    <name type="synonym">Chelonodon nigroviridis</name>
    <dbReference type="NCBI Taxonomy" id="99883"/>
    <lineage>
        <taxon>Eukaryota</taxon>
        <taxon>Metazoa</taxon>
        <taxon>Chordata</taxon>
        <taxon>Craniata</taxon>
        <taxon>Vertebrata</taxon>
        <taxon>Euteleostomi</taxon>
        <taxon>Actinopterygii</taxon>
        <taxon>Neopterygii</taxon>
        <taxon>Teleostei</taxon>
        <taxon>Neoteleostei</taxon>
        <taxon>Acanthomorphata</taxon>
        <taxon>Eupercaria</taxon>
        <taxon>Tetraodontiformes</taxon>
        <taxon>Tetradontoidea</taxon>
        <taxon>Tetraodontidae</taxon>
        <taxon>Tetraodon</taxon>
    </lineage>
</organism>
<accession>Q4RBM4</accession>
<protein>
    <submittedName>
        <fullName evidence="3">(spotted green pufferfish) hypothetical protein</fullName>
    </submittedName>
</protein>
<proteinExistence type="predicted"/>
<dbReference type="GO" id="GO:0004683">
    <property type="term" value="F:calcium/calmodulin-dependent protein kinase activity"/>
    <property type="evidence" value="ECO:0007669"/>
    <property type="project" value="InterPro"/>
</dbReference>
<dbReference type="InterPro" id="IPR032710">
    <property type="entry name" value="NTF2-like_dom_sf"/>
</dbReference>
<comment type="caution">
    <text evidence="3">The sequence shown here is derived from an EMBL/GenBank/DDBJ whole genome shotgun (WGS) entry which is preliminary data.</text>
</comment>
<feature type="region of interest" description="Disordered" evidence="1">
    <location>
        <begin position="1"/>
        <end position="43"/>
    </location>
</feature>
<dbReference type="EMBL" id="CAAE01021108">
    <property type="protein sequence ID" value="CAG14209.1"/>
    <property type="molecule type" value="Genomic_DNA"/>
</dbReference>
<feature type="non-terminal residue" evidence="3">
    <location>
        <position position="1"/>
    </location>
</feature>
<reference evidence="3" key="1">
    <citation type="journal article" date="2004" name="Nature">
        <title>Genome duplication in the teleost fish Tetraodon nigroviridis reveals the early vertebrate proto-karyotype.</title>
        <authorList>
            <person name="Jaillon O."/>
            <person name="Aury J.-M."/>
            <person name="Brunet F."/>
            <person name="Petit J.-L."/>
            <person name="Stange-Thomann N."/>
            <person name="Mauceli E."/>
            <person name="Bouneau L."/>
            <person name="Fischer C."/>
            <person name="Ozouf-Costaz C."/>
            <person name="Bernot A."/>
            <person name="Nicaud S."/>
            <person name="Jaffe D."/>
            <person name="Fisher S."/>
            <person name="Lutfalla G."/>
            <person name="Dossat C."/>
            <person name="Segurens B."/>
            <person name="Dasilva C."/>
            <person name="Salanoubat M."/>
            <person name="Levy M."/>
            <person name="Boudet N."/>
            <person name="Castellano S."/>
            <person name="Anthouard V."/>
            <person name="Jubin C."/>
            <person name="Castelli V."/>
            <person name="Katinka M."/>
            <person name="Vacherie B."/>
            <person name="Biemont C."/>
            <person name="Skalli Z."/>
            <person name="Cattolico L."/>
            <person name="Poulain J."/>
            <person name="De Berardinis V."/>
            <person name="Cruaud C."/>
            <person name="Duprat S."/>
            <person name="Brottier P."/>
            <person name="Coutanceau J.-P."/>
            <person name="Gouzy J."/>
            <person name="Parra G."/>
            <person name="Lardier G."/>
            <person name="Chapple C."/>
            <person name="McKernan K.J."/>
            <person name="McEwan P."/>
            <person name="Bosak S."/>
            <person name="Kellis M."/>
            <person name="Volff J.-N."/>
            <person name="Guigo R."/>
            <person name="Zody M.C."/>
            <person name="Mesirov J."/>
            <person name="Lindblad-Toh K."/>
            <person name="Birren B."/>
            <person name="Nusbaum C."/>
            <person name="Kahn D."/>
            <person name="Robinson-Rechavi M."/>
            <person name="Laudet V."/>
            <person name="Schachter V."/>
            <person name="Quetier F."/>
            <person name="Saurin W."/>
            <person name="Scarpelli C."/>
            <person name="Wincker P."/>
            <person name="Lander E.S."/>
            <person name="Weissenbach J."/>
            <person name="Roest Crollius H."/>
        </authorList>
    </citation>
    <scope>NUCLEOTIDE SEQUENCE [LARGE SCALE GENOMIC DNA]</scope>
</reference>
<dbReference type="AlphaFoldDB" id="Q4RBM4"/>
<evidence type="ECO:0000256" key="1">
    <source>
        <dbReference type="SAM" id="MobiDB-lite"/>
    </source>
</evidence>
<dbReference type="SUPFAM" id="SSF54427">
    <property type="entry name" value="NTF2-like"/>
    <property type="match status" value="1"/>
</dbReference>
<gene>
    <name evidence="3" type="ORF">GSTENG00038794001</name>
</gene>
<dbReference type="Gene3D" id="3.10.450.50">
    <property type="match status" value="1"/>
</dbReference>
<reference evidence="3" key="2">
    <citation type="submission" date="2004-02" db="EMBL/GenBank/DDBJ databases">
        <authorList>
            <consortium name="Genoscope"/>
            <consortium name="Whitehead Institute Centre for Genome Research"/>
        </authorList>
    </citation>
    <scope>NUCLEOTIDE SEQUENCE</scope>
</reference>
<evidence type="ECO:0000313" key="3">
    <source>
        <dbReference type="EMBL" id="CAG14209.1"/>
    </source>
</evidence>
<dbReference type="OrthoDB" id="336747at2759"/>
<feature type="domain" description="Calcium/calmodulin-dependent protein kinase II association-domain" evidence="2">
    <location>
        <begin position="1"/>
        <end position="38"/>
    </location>
</feature>
<feature type="non-terminal residue" evidence="3">
    <location>
        <position position="43"/>
    </location>
</feature>
<name>Q4RBM4_TETNG</name>
<evidence type="ECO:0000259" key="2">
    <source>
        <dbReference type="Pfam" id="PF08332"/>
    </source>
</evidence>
<dbReference type="GO" id="GO:0005516">
    <property type="term" value="F:calmodulin binding"/>
    <property type="evidence" value="ECO:0007669"/>
    <property type="project" value="InterPro"/>
</dbReference>